<organism evidence="8 9">
    <name type="scientific">Sphingopyxis granuli</name>
    <dbReference type="NCBI Taxonomy" id="267128"/>
    <lineage>
        <taxon>Bacteria</taxon>
        <taxon>Pseudomonadati</taxon>
        <taxon>Pseudomonadota</taxon>
        <taxon>Alphaproteobacteria</taxon>
        <taxon>Sphingomonadales</taxon>
        <taxon>Sphingomonadaceae</taxon>
        <taxon>Sphingopyxis</taxon>
    </lineage>
</organism>
<evidence type="ECO:0000259" key="7">
    <source>
        <dbReference type="Pfam" id="PF05425"/>
    </source>
</evidence>
<gene>
    <name evidence="8" type="primary">copD</name>
    <name evidence="8" type="ORF">SGRAN_4172</name>
</gene>
<feature type="transmembrane region" description="Helical" evidence="6">
    <location>
        <begin position="229"/>
        <end position="249"/>
    </location>
</feature>
<dbReference type="InterPro" id="IPR047689">
    <property type="entry name" value="CopD"/>
</dbReference>
<keyword evidence="2" id="KW-1003">Cell membrane</keyword>
<keyword evidence="9" id="KW-1185">Reference proteome</keyword>
<dbReference type="AlphaFoldDB" id="A0AA86GNZ5"/>
<feature type="transmembrane region" description="Helical" evidence="6">
    <location>
        <begin position="154"/>
        <end position="174"/>
    </location>
</feature>
<evidence type="ECO:0000256" key="3">
    <source>
        <dbReference type="ARBA" id="ARBA00022692"/>
    </source>
</evidence>
<feature type="transmembrane region" description="Helical" evidence="6">
    <location>
        <begin position="116"/>
        <end position="134"/>
    </location>
</feature>
<sequence length="306" mass="31867">MDSSLVAIRWSLYADLGLLFGLLLFALYALKASERERLLPLRWLTTALAGLGIVLSGLSFVLAVAAMLGVALKDVDHASVMMILTETPVGWALLARILALTILCAAVLAPWAFRGTGITILALIAAIPVASLAWSGHGAASEGLTGMVHLAGDILHLLAGSAWIGALAAFILMLSRRSPIFEQLDTAHRALAGFATAGTVIVGLVVVTGIVNSYALIGPQNISGLFQSAYGQLLFIKLVLFGLMLALAASNRFNLTPALATGIEDGNIEGAVMRLRRSLWLEGGAAVLILALVAWLGTLLPPASAG</sequence>
<dbReference type="PANTHER" id="PTHR34820">
    <property type="entry name" value="INNER MEMBRANE PROTEIN YEBZ"/>
    <property type="match status" value="1"/>
</dbReference>
<evidence type="ECO:0000256" key="6">
    <source>
        <dbReference type="SAM" id="Phobius"/>
    </source>
</evidence>
<dbReference type="PANTHER" id="PTHR34820:SF4">
    <property type="entry name" value="INNER MEMBRANE PROTEIN YEBZ"/>
    <property type="match status" value="1"/>
</dbReference>
<name>A0AA86GNZ5_9SPHN</name>
<dbReference type="NCBIfam" id="NF033808">
    <property type="entry name" value="copper_CopD"/>
    <property type="match status" value="1"/>
</dbReference>
<comment type="subcellular location">
    <subcellularLocation>
        <location evidence="1">Cell membrane</location>
        <topology evidence="1">Multi-pass membrane protein</topology>
    </subcellularLocation>
</comment>
<protein>
    <submittedName>
        <fullName evidence="8">Copper resistance protein D</fullName>
    </submittedName>
</protein>
<dbReference type="RefSeq" id="WP_067186608.1">
    <property type="nucleotide sequence ID" value="NZ_CP012199.1"/>
</dbReference>
<dbReference type="Pfam" id="PF05425">
    <property type="entry name" value="CopD"/>
    <property type="match status" value="1"/>
</dbReference>
<evidence type="ECO:0000313" key="9">
    <source>
        <dbReference type="Proteomes" id="UP000058599"/>
    </source>
</evidence>
<feature type="transmembrane region" description="Helical" evidence="6">
    <location>
        <begin position="42"/>
        <end position="69"/>
    </location>
</feature>
<feature type="domain" description="Copper resistance protein D" evidence="7">
    <location>
        <begin position="189"/>
        <end position="296"/>
    </location>
</feature>
<dbReference type="Proteomes" id="UP000058599">
    <property type="component" value="Chromosome"/>
</dbReference>
<evidence type="ECO:0000256" key="4">
    <source>
        <dbReference type="ARBA" id="ARBA00022989"/>
    </source>
</evidence>
<evidence type="ECO:0000256" key="2">
    <source>
        <dbReference type="ARBA" id="ARBA00022475"/>
    </source>
</evidence>
<dbReference type="EMBL" id="CP012199">
    <property type="protein sequence ID" value="AMG76498.1"/>
    <property type="molecule type" value="Genomic_DNA"/>
</dbReference>
<accession>A0AA86GNZ5</accession>
<keyword evidence="4 6" id="KW-1133">Transmembrane helix</keyword>
<evidence type="ECO:0000256" key="1">
    <source>
        <dbReference type="ARBA" id="ARBA00004651"/>
    </source>
</evidence>
<reference evidence="8 9" key="1">
    <citation type="journal article" date="2016" name="BMC Genomics">
        <title>Genomic analysis of the nitrate-respiring Sphingopyxis granuli (formerly Sphingomonas macrogoltabida) strain TFA.</title>
        <authorList>
            <person name="Garcia-Romero I."/>
            <person name="Perez-Pulido A.J."/>
            <person name="Gonzalez-Flores Y.E."/>
            <person name="Reyes-Ramirez F."/>
            <person name="Santero E."/>
            <person name="Floriano B."/>
        </authorList>
    </citation>
    <scope>NUCLEOTIDE SEQUENCE [LARGE SCALE GENOMIC DNA]</scope>
    <source>
        <strain evidence="8 9">TFA</strain>
    </source>
</reference>
<proteinExistence type="predicted"/>
<dbReference type="InterPro" id="IPR008457">
    <property type="entry name" value="Cu-R_CopD_dom"/>
</dbReference>
<evidence type="ECO:0000256" key="5">
    <source>
        <dbReference type="ARBA" id="ARBA00023136"/>
    </source>
</evidence>
<keyword evidence="3 6" id="KW-0812">Transmembrane</keyword>
<dbReference type="KEGG" id="sgi:SGRAN_4172"/>
<dbReference type="GO" id="GO:0006825">
    <property type="term" value="P:copper ion transport"/>
    <property type="evidence" value="ECO:0007669"/>
    <property type="project" value="InterPro"/>
</dbReference>
<dbReference type="InterPro" id="IPR032694">
    <property type="entry name" value="CopC/D"/>
</dbReference>
<keyword evidence="5 6" id="KW-0472">Membrane</keyword>
<feature type="transmembrane region" description="Helical" evidence="6">
    <location>
        <begin position="89"/>
        <end position="109"/>
    </location>
</feature>
<evidence type="ECO:0000313" key="8">
    <source>
        <dbReference type="EMBL" id="AMG76498.1"/>
    </source>
</evidence>
<feature type="transmembrane region" description="Helical" evidence="6">
    <location>
        <begin position="12"/>
        <end position="30"/>
    </location>
</feature>
<feature type="transmembrane region" description="Helical" evidence="6">
    <location>
        <begin position="279"/>
        <end position="300"/>
    </location>
</feature>
<feature type="transmembrane region" description="Helical" evidence="6">
    <location>
        <begin position="194"/>
        <end position="217"/>
    </location>
</feature>
<dbReference type="GO" id="GO:0005886">
    <property type="term" value="C:plasma membrane"/>
    <property type="evidence" value="ECO:0007669"/>
    <property type="project" value="UniProtKB-SubCell"/>
</dbReference>